<dbReference type="OrthoDB" id="7824597at2"/>
<evidence type="ECO:0000313" key="3">
    <source>
        <dbReference type="Proteomes" id="UP000254764"/>
    </source>
</evidence>
<dbReference type="EMBL" id="UEYP01000017">
    <property type="protein sequence ID" value="SSC65093.1"/>
    <property type="molecule type" value="Genomic_DNA"/>
</dbReference>
<organism evidence="2 3">
    <name type="scientific">Ciceribacter selenitireducens ATCC BAA-1503</name>
    <dbReference type="NCBI Taxonomy" id="1336235"/>
    <lineage>
        <taxon>Bacteria</taxon>
        <taxon>Pseudomonadati</taxon>
        <taxon>Pseudomonadota</taxon>
        <taxon>Alphaproteobacteria</taxon>
        <taxon>Hyphomicrobiales</taxon>
        <taxon>Rhizobiaceae</taxon>
        <taxon>Ciceribacter</taxon>
    </lineage>
</organism>
<protein>
    <recommendedName>
        <fullName evidence="4">Flagellar protein</fullName>
    </recommendedName>
</protein>
<dbReference type="Gene3D" id="1.10.3700.10">
    <property type="entry name" value="AGR C 984p-like"/>
    <property type="match status" value="4"/>
</dbReference>
<evidence type="ECO:0000256" key="1">
    <source>
        <dbReference type="SAM" id="Coils"/>
    </source>
</evidence>
<evidence type="ECO:0000313" key="2">
    <source>
        <dbReference type="EMBL" id="SSC65093.1"/>
    </source>
</evidence>
<dbReference type="STRING" id="1336235.GCA_000518785_02586"/>
<dbReference type="RefSeq" id="WP_115672227.1">
    <property type="nucleotide sequence ID" value="NZ_UEYP01000017.1"/>
</dbReference>
<gene>
    <name evidence="2" type="ORF">RHIZ70_801</name>
</gene>
<keyword evidence="3" id="KW-1185">Reference proteome</keyword>
<dbReference type="InterPro" id="IPR010626">
    <property type="entry name" value="DUF1217"/>
</dbReference>
<dbReference type="Proteomes" id="UP000254764">
    <property type="component" value="Unassembled WGS sequence"/>
</dbReference>
<dbReference type="Pfam" id="PF06748">
    <property type="entry name" value="DUF1217"/>
    <property type="match status" value="3"/>
</dbReference>
<dbReference type="AlphaFoldDB" id="A0A376ACB0"/>
<proteinExistence type="predicted"/>
<dbReference type="InterPro" id="IPR023157">
    <property type="entry name" value="AGR-C-984p-like_sf"/>
</dbReference>
<reference evidence="3" key="1">
    <citation type="submission" date="2018-07" db="EMBL/GenBank/DDBJ databases">
        <authorList>
            <person name="Peiro R."/>
            <person name="Begona"/>
            <person name="Cbmso G."/>
            <person name="Lopez M."/>
            <person name="Gonzalez S."/>
        </authorList>
    </citation>
    <scope>NUCLEOTIDE SEQUENCE [LARGE SCALE GENOMIC DNA]</scope>
</reference>
<evidence type="ECO:0008006" key="4">
    <source>
        <dbReference type="Google" id="ProtNLM"/>
    </source>
</evidence>
<keyword evidence="1" id="KW-0175">Coiled coil</keyword>
<name>A0A376ACB0_9HYPH</name>
<sequence length="733" mass="81425">MVSTYLSYDLVVRDMKASLDRTASDAQVAREAAYYEENIGKVTSVEEFLDDYQLYSYAMKAYGLEDMTYATAFMKKVLESDLTDEDSYANKLTDDRYRNFATAFQFTTATKDAQSDAQETAVFDLYAQAQIDQTASIKEETAYYESVIDNVTSAEELVGTNRLFGYILDAYGIDRTYYTDEHLIKVLTSDLDDENSYVNQLVATDEASDNDYNSAAFLALAEAFSFNTDGSLAGDSAQTDAQKEATISAYVSANTTYASEYTLEREQAYYETKIASIATVDEITGDERLFEYVKAAFQLDSNLLKSEFYNIVTSDLDDEDNYAATNGGSAWTSIAAMFNFDEDGNVKDGMSAQDEEQLSTTQSAYENHYDDADAEDLQTLLDYYSDTMADITSVDDLLGDSSIRAILFKAFGIEEGEYSDAELKKALTSDLTDPKSYANKSRDERLINLASAFNFDADGEAEAPLLAQNEITITTVAKAYIVNQVRYLEDAELEAAQEEAEAEAEYYQETILGITSAAELLADRRLVDVVLIAKGFDPDEVTDDFLKQIFQSDLSDEKSFVNQQEDEAWAELLASFNFDADGLLTRDSVGTVQQRGAVLEAQNLYLHQVLEEEQGNSNAGVRLALYFERVAPTLTDAYDLLGDDALLETFRVAFGFTEDFSNMDIDMQAALVEKNLDLSEMQDPEKMKKFLQRFTAMYDTENADYSSSALTVLTGGTGGISADLLLSIATLKS</sequence>
<feature type="coiled-coil region" evidence="1">
    <location>
        <begin position="481"/>
        <end position="510"/>
    </location>
</feature>
<accession>A0A376ACB0</accession>
<dbReference type="SUPFAM" id="SSF158837">
    <property type="entry name" value="AGR C 984p-like"/>
    <property type="match status" value="5"/>
</dbReference>